<comment type="caution">
    <text evidence="4">The sequence shown here is derived from an EMBL/GenBank/DDBJ whole genome shotgun (WGS) entry which is preliminary data.</text>
</comment>
<accession>A0A4S4N563</accession>
<dbReference type="Gene3D" id="3.40.50.1170">
    <property type="entry name" value="L-asparaginase, N-terminal domain"/>
    <property type="match status" value="1"/>
</dbReference>
<dbReference type="OrthoDB" id="9788068at2"/>
<dbReference type="Gene3D" id="3.40.50.40">
    <property type="match status" value="1"/>
</dbReference>
<dbReference type="PIRSF" id="PIRSF500176">
    <property type="entry name" value="L_ASNase"/>
    <property type="match status" value="1"/>
</dbReference>
<dbReference type="Proteomes" id="UP000306602">
    <property type="component" value="Unassembled WGS sequence"/>
</dbReference>
<dbReference type="InterPro" id="IPR027473">
    <property type="entry name" value="L-asparaginase_C"/>
</dbReference>
<dbReference type="InterPro" id="IPR027474">
    <property type="entry name" value="L-asparaginase_N"/>
</dbReference>
<dbReference type="Pfam" id="PF00710">
    <property type="entry name" value="Asparaginase"/>
    <property type="match status" value="1"/>
</dbReference>
<feature type="domain" description="L-asparaginase N-terminal" evidence="3">
    <location>
        <begin position="26"/>
        <end position="204"/>
    </location>
</feature>
<evidence type="ECO:0000256" key="2">
    <source>
        <dbReference type="PIRSR" id="PIRSR001220-2"/>
    </source>
</evidence>
<proteinExistence type="predicted"/>
<dbReference type="AlphaFoldDB" id="A0A4S4N563"/>
<dbReference type="InterPro" id="IPR037152">
    <property type="entry name" value="L-asparaginase_N_sf"/>
</dbReference>
<name>A0A4S4N563_9RHOB</name>
<dbReference type="RefSeq" id="WP_136464762.1">
    <property type="nucleotide sequence ID" value="NZ_SRKY01000012.1"/>
</dbReference>
<dbReference type="SUPFAM" id="SSF53774">
    <property type="entry name" value="Glutaminase/Asparaginase"/>
    <property type="match status" value="1"/>
</dbReference>
<reference evidence="4 5" key="1">
    <citation type="submission" date="2019-04" db="EMBL/GenBank/DDBJ databases">
        <title>Shimia ponticola sp. nov., isolated from seawater.</title>
        <authorList>
            <person name="Kim Y.-O."/>
            <person name="Yoon J.-H."/>
        </authorList>
    </citation>
    <scope>NUCLEOTIDE SEQUENCE [LARGE SCALE GENOMIC DNA]</scope>
    <source>
        <strain evidence="4 5">MYP11</strain>
    </source>
</reference>
<dbReference type="PROSITE" id="PS51732">
    <property type="entry name" value="ASN_GLN_ASE_3"/>
    <property type="match status" value="1"/>
</dbReference>
<dbReference type="PANTHER" id="PTHR11707">
    <property type="entry name" value="L-ASPARAGINASE"/>
    <property type="match status" value="1"/>
</dbReference>
<gene>
    <name evidence="4" type="ORF">E4Z66_19535</name>
</gene>
<feature type="active site" description="O-isoaspartyl threonine intermediate" evidence="1">
    <location>
        <position position="35"/>
    </location>
</feature>
<dbReference type="PIRSF" id="PIRSF001220">
    <property type="entry name" value="L-ASNase_gatD"/>
    <property type="match status" value="1"/>
</dbReference>
<organism evidence="4 5">
    <name type="scientific">Aliishimia ponticola</name>
    <dbReference type="NCBI Taxonomy" id="2499833"/>
    <lineage>
        <taxon>Bacteria</taxon>
        <taxon>Pseudomonadati</taxon>
        <taxon>Pseudomonadota</taxon>
        <taxon>Alphaproteobacteria</taxon>
        <taxon>Rhodobacterales</taxon>
        <taxon>Paracoccaceae</taxon>
        <taxon>Aliishimia</taxon>
    </lineage>
</organism>
<feature type="binding site" evidence="2">
    <location>
        <begin position="103"/>
        <end position="104"/>
    </location>
    <ligand>
        <name>substrate</name>
    </ligand>
</feature>
<feature type="binding site" evidence="2">
    <location>
        <position position="85"/>
    </location>
    <ligand>
        <name>substrate</name>
    </ligand>
</feature>
<evidence type="ECO:0000313" key="4">
    <source>
        <dbReference type="EMBL" id="THH34206.1"/>
    </source>
</evidence>
<evidence type="ECO:0000313" key="5">
    <source>
        <dbReference type="Proteomes" id="UP000306602"/>
    </source>
</evidence>
<dbReference type="PANTHER" id="PTHR11707:SF28">
    <property type="entry name" value="60 KDA LYSOPHOSPHOLIPASE"/>
    <property type="match status" value="1"/>
</dbReference>
<sequence length="331" mass="35541">MRRAHQKTQTACVRKYARKAPSQPGRILIIELGGTISLELTDDRAVPTHNIHTLIGGLCNHLDVHSFAAKNSSEITLQDILDVGSYIHEHADAYSAFIVTTGTDTLEEVAYGLSLLLDDGTMVVVTGAMRPPFVADFDGMKSLNAAVELCENTRWGTGSVVVSVGGFVIPAWLAHKRSTTRLDAFVSTMSASLQSPEKAQSKLSTNLRAALLSHPELPSVDIPIVSLSVGACFQSTRYAGADGLVISCPGACSVATETRAALIQNILPFMPVVLASRCEDSHGDVSNYYPGHFDALEASGFRVREFLGLSAQKARVKLAFEVLAGRSELQR</sequence>
<dbReference type="EMBL" id="SRKY01000012">
    <property type="protein sequence ID" value="THH34206.1"/>
    <property type="molecule type" value="Genomic_DNA"/>
</dbReference>
<dbReference type="GO" id="GO:0004067">
    <property type="term" value="F:asparaginase activity"/>
    <property type="evidence" value="ECO:0007669"/>
    <property type="project" value="UniProtKB-UniRule"/>
</dbReference>
<evidence type="ECO:0000259" key="3">
    <source>
        <dbReference type="Pfam" id="PF00710"/>
    </source>
</evidence>
<dbReference type="SMART" id="SM00870">
    <property type="entry name" value="Asparaginase"/>
    <property type="match status" value="1"/>
</dbReference>
<evidence type="ECO:0000256" key="1">
    <source>
        <dbReference type="PIRSR" id="PIRSR001220-1"/>
    </source>
</evidence>
<keyword evidence="5" id="KW-1185">Reference proteome</keyword>
<protein>
    <recommendedName>
        <fullName evidence="3">L-asparaginase N-terminal domain-containing protein</fullName>
    </recommendedName>
</protein>
<dbReference type="PRINTS" id="PR00139">
    <property type="entry name" value="ASNGLNASE"/>
</dbReference>
<dbReference type="InterPro" id="IPR036152">
    <property type="entry name" value="Asp/glu_Ase-like_sf"/>
</dbReference>
<dbReference type="InterPro" id="IPR006034">
    <property type="entry name" value="Asparaginase/glutaminase-like"/>
</dbReference>